<keyword evidence="2" id="KW-0732">Signal</keyword>
<dbReference type="InterPro" id="IPR050570">
    <property type="entry name" value="Cell_wall_metabolism_enzyme"/>
</dbReference>
<evidence type="ECO:0000313" key="4">
    <source>
        <dbReference type="EMBL" id="THV18406.1"/>
    </source>
</evidence>
<evidence type="ECO:0000313" key="5">
    <source>
        <dbReference type="Proteomes" id="UP000307087"/>
    </source>
</evidence>
<proteinExistence type="predicted"/>
<dbReference type="AlphaFoldDB" id="A0A4V6T625"/>
<feature type="signal peptide" evidence="2">
    <location>
        <begin position="1"/>
        <end position="23"/>
    </location>
</feature>
<evidence type="ECO:0000256" key="1">
    <source>
        <dbReference type="SAM" id="MobiDB-lite"/>
    </source>
</evidence>
<accession>A0A4V6T625</accession>
<dbReference type="InterPro" id="IPR016047">
    <property type="entry name" value="M23ase_b-sheet_dom"/>
</dbReference>
<keyword evidence="5" id="KW-1185">Reference proteome</keyword>
<evidence type="ECO:0000256" key="2">
    <source>
        <dbReference type="SAM" id="SignalP"/>
    </source>
</evidence>
<feature type="chain" id="PRO_5038494394" evidence="2">
    <location>
        <begin position="24"/>
        <end position="237"/>
    </location>
</feature>
<dbReference type="PANTHER" id="PTHR21666:SF270">
    <property type="entry name" value="MUREIN HYDROLASE ACTIVATOR ENVC"/>
    <property type="match status" value="1"/>
</dbReference>
<dbReference type="Pfam" id="PF01551">
    <property type="entry name" value="Peptidase_M23"/>
    <property type="match status" value="1"/>
</dbReference>
<name>A0A4V6T625_9ACTN</name>
<protein>
    <submittedName>
        <fullName evidence="4">M23 family metallopeptidase</fullName>
    </submittedName>
</protein>
<organism evidence="4 5">
    <name type="scientific">Nocardioides caeni</name>
    <dbReference type="NCBI Taxonomy" id="574700"/>
    <lineage>
        <taxon>Bacteria</taxon>
        <taxon>Bacillati</taxon>
        <taxon>Actinomycetota</taxon>
        <taxon>Actinomycetes</taxon>
        <taxon>Propionibacteriales</taxon>
        <taxon>Nocardioidaceae</taxon>
        <taxon>Nocardioides</taxon>
    </lineage>
</organism>
<feature type="compositionally biased region" description="Low complexity" evidence="1">
    <location>
        <begin position="40"/>
        <end position="53"/>
    </location>
</feature>
<dbReference type="SUPFAM" id="SSF51261">
    <property type="entry name" value="Duplicated hybrid motif"/>
    <property type="match status" value="1"/>
</dbReference>
<dbReference type="InterPro" id="IPR011055">
    <property type="entry name" value="Dup_hybrid_motif"/>
</dbReference>
<dbReference type="Gene3D" id="2.70.70.10">
    <property type="entry name" value="Glucose Permease (Domain IIA)"/>
    <property type="match status" value="1"/>
</dbReference>
<dbReference type="CDD" id="cd12797">
    <property type="entry name" value="M23_peptidase"/>
    <property type="match status" value="1"/>
</dbReference>
<comment type="caution">
    <text evidence="4">The sequence shown here is derived from an EMBL/GenBank/DDBJ whole genome shotgun (WGS) entry which is preliminary data.</text>
</comment>
<dbReference type="EMBL" id="STGW01000001">
    <property type="protein sequence ID" value="THV18406.1"/>
    <property type="molecule type" value="Genomic_DNA"/>
</dbReference>
<dbReference type="Proteomes" id="UP000307087">
    <property type="component" value="Unassembled WGS sequence"/>
</dbReference>
<feature type="region of interest" description="Disordered" evidence="1">
    <location>
        <begin position="20"/>
        <end position="76"/>
    </location>
</feature>
<dbReference type="GO" id="GO:0004222">
    <property type="term" value="F:metalloendopeptidase activity"/>
    <property type="evidence" value="ECO:0007669"/>
    <property type="project" value="TreeGrafter"/>
</dbReference>
<gene>
    <name evidence="4" type="ORF">E9934_01900</name>
</gene>
<dbReference type="PROSITE" id="PS51257">
    <property type="entry name" value="PROKAR_LIPOPROTEIN"/>
    <property type="match status" value="1"/>
</dbReference>
<reference evidence="4 5" key="1">
    <citation type="journal article" date="2009" name="Int. J. Syst. Evol. Microbiol.">
        <title>Nocardioides caeni sp. nov., isolated from wastewater.</title>
        <authorList>
            <person name="Yoon J.H."/>
            <person name="Kang S.J."/>
            <person name="Park S."/>
            <person name="Kim W."/>
            <person name="Oh T.K."/>
        </authorList>
    </citation>
    <scope>NUCLEOTIDE SEQUENCE [LARGE SCALE GENOMIC DNA]</scope>
    <source>
        <strain evidence="4 5">DSM 23134</strain>
    </source>
</reference>
<feature type="domain" description="M23ase beta-sheet core" evidence="3">
    <location>
        <begin position="122"/>
        <end position="223"/>
    </location>
</feature>
<dbReference type="RefSeq" id="WP_136561120.1">
    <property type="nucleotide sequence ID" value="NZ_BAABLS010000002.1"/>
</dbReference>
<sequence length="237" mass="24977">MPDRRLPALAAAGVLLLTACAPSSPDGPVDARPPGSPDARTTSSTVPRSTPTVSEDDISDQPTPAAPPSEVRPDPRWQFFSDDARWHRSPWFQGAHRIMIGFGCNPAPWYSPDLRCPDSQGFHHGIDVAMTCGTRLYAGLPGVVLDPSEPGSPGPAYGEAPFRIRVVDGTGTHDVLIGHASDVLVRPGDRLTAGEPIASASDSGAPDGCHLHFEVRSAGGSVDSAVDPAPWLQLRAR</sequence>
<dbReference type="PANTHER" id="PTHR21666">
    <property type="entry name" value="PEPTIDASE-RELATED"/>
    <property type="match status" value="1"/>
</dbReference>
<dbReference type="OrthoDB" id="1099523at2"/>
<evidence type="ECO:0000259" key="3">
    <source>
        <dbReference type="Pfam" id="PF01551"/>
    </source>
</evidence>